<name>A0A0C9YAY0_9AGAM</name>
<evidence type="ECO:0008006" key="3">
    <source>
        <dbReference type="Google" id="ProtNLM"/>
    </source>
</evidence>
<dbReference type="PANTHER" id="PTHR21310">
    <property type="entry name" value="AMINOGLYCOSIDE PHOSPHOTRANSFERASE-RELATED-RELATED"/>
    <property type="match status" value="1"/>
</dbReference>
<dbReference type="Proteomes" id="UP000054018">
    <property type="component" value="Unassembled WGS sequence"/>
</dbReference>
<proteinExistence type="predicted"/>
<evidence type="ECO:0000313" key="1">
    <source>
        <dbReference type="EMBL" id="KIK11154.1"/>
    </source>
</evidence>
<organism evidence="1 2">
    <name type="scientific">Pisolithus microcarpus 441</name>
    <dbReference type="NCBI Taxonomy" id="765257"/>
    <lineage>
        <taxon>Eukaryota</taxon>
        <taxon>Fungi</taxon>
        <taxon>Dikarya</taxon>
        <taxon>Basidiomycota</taxon>
        <taxon>Agaricomycotina</taxon>
        <taxon>Agaricomycetes</taxon>
        <taxon>Agaricomycetidae</taxon>
        <taxon>Boletales</taxon>
        <taxon>Sclerodermatineae</taxon>
        <taxon>Pisolithaceae</taxon>
        <taxon>Pisolithus</taxon>
    </lineage>
</organism>
<reference evidence="2" key="2">
    <citation type="submission" date="2015-01" db="EMBL/GenBank/DDBJ databases">
        <title>Evolutionary Origins and Diversification of the Mycorrhizal Mutualists.</title>
        <authorList>
            <consortium name="DOE Joint Genome Institute"/>
            <consortium name="Mycorrhizal Genomics Consortium"/>
            <person name="Kohler A."/>
            <person name="Kuo A."/>
            <person name="Nagy L.G."/>
            <person name="Floudas D."/>
            <person name="Copeland A."/>
            <person name="Barry K.W."/>
            <person name="Cichocki N."/>
            <person name="Veneault-Fourrey C."/>
            <person name="LaButti K."/>
            <person name="Lindquist E.A."/>
            <person name="Lipzen A."/>
            <person name="Lundell T."/>
            <person name="Morin E."/>
            <person name="Murat C."/>
            <person name="Riley R."/>
            <person name="Ohm R."/>
            <person name="Sun H."/>
            <person name="Tunlid A."/>
            <person name="Henrissat B."/>
            <person name="Grigoriev I.V."/>
            <person name="Hibbett D.S."/>
            <person name="Martin F."/>
        </authorList>
    </citation>
    <scope>NUCLEOTIDE SEQUENCE [LARGE SCALE GENOMIC DNA]</scope>
    <source>
        <strain evidence="2">441</strain>
    </source>
</reference>
<accession>A0A0C9YAY0</accession>
<evidence type="ECO:0000313" key="2">
    <source>
        <dbReference type="Proteomes" id="UP000054018"/>
    </source>
</evidence>
<dbReference type="AlphaFoldDB" id="A0A0C9YAY0"/>
<dbReference type="OrthoDB" id="10003767at2759"/>
<dbReference type="PANTHER" id="PTHR21310:SF15">
    <property type="entry name" value="AMINOGLYCOSIDE PHOSPHOTRANSFERASE DOMAIN-CONTAINING PROTEIN"/>
    <property type="match status" value="1"/>
</dbReference>
<keyword evidence="2" id="KW-1185">Reference proteome</keyword>
<dbReference type="EMBL" id="KN834288">
    <property type="protein sequence ID" value="KIK11154.1"/>
    <property type="molecule type" value="Genomic_DNA"/>
</dbReference>
<dbReference type="InterPro" id="IPR051678">
    <property type="entry name" value="AGP_Transferase"/>
</dbReference>
<dbReference type="STRING" id="765257.A0A0C9YAY0"/>
<reference evidence="1 2" key="1">
    <citation type="submission" date="2014-04" db="EMBL/GenBank/DDBJ databases">
        <authorList>
            <consortium name="DOE Joint Genome Institute"/>
            <person name="Kuo A."/>
            <person name="Kohler A."/>
            <person name="Costa M.D."/>
            <person name="Nagy L.G."/>
            <person name="Floudas D."/>
            <person name="Copeland A."/>
            <person name="Barry K.W."/>
            <person name="Cichocki N."/>
            <person name="Veneault-Fourrey C."/>
            <person name="LaButti K."/>
            <person name="Lindquist E.A."/>
            <person name="Lipzen A."/>
            <person name="Lundell T."/>
            <person name="Morin E."/>
            <person name="Murat C."/>
            <person name="Sun H."/>
            <person name="Tunlid A."/>
            <person name="Henrissat B."/>
            <person name="Grigoriev I.V."/>
            <person name="Hibbett D.S."/>
            <person name="Martin F."/>
            <person name="Nordberg H.P."/>
            <person name="Cantor M.N."/>
            <person name="Hua S.X."/>
        </authorList>
    </citation>
    <scope>NUCLEOTIDE SEQUENCE [LARGE SCALE GENOMIC DNA]</scope>
    <source>
        <strain evidence="1 2">441</strain>
    </source>
</reference>
<dbReference type="HOGENOM" id="CLU_058287_0_0_1"/>
<protein>
    <recommendedName>
        <fullName evidence="3">Aminoglycoside phosphotransferase domain-containing protein</fullName>
    </recommendedName>
</protein>
<gene>
    <name evidence="1" type="ORF">PISMIDRAFT_123188</name>
</gene>
<sequence length="396" mass="44522">MAEDDAVSTFSYDDEADPDTFSLYQLGVAKDGTVLGVVRVAAPAFPKDKLESEVCNITRFSVATLKYLASRTQIPVPQVYAWNSDASNPAGAEYIIMQKTSISSILTRVFKMPGVSADTKWDTLSMSVKERTVSQVTEYLKAMFALRFDRAGSLYLSSPSKDDVHVGPIVSIPFFRAVDGIIRVPDADPPSHTELSQYRGPFSNTTEYLQSFLRAELHILSRYHSAVLAEMEADEEADQEAAASRLELGERVLRKALELCSIDEESGDVTSLIDFEGATIAPLWECAVIPAWLQDPNDQEGGCEGGFAEDREELREIFWKVMDSEEWSTLYEHGKLFRHFRLWLPLQVGSWASKYKEKRVDERLTWAELHPGVAMPEEDYRRYRCSICDQPDIAVA</sequence>